<sequence length="277" mass="31616">MSSEIDRVKDRAKSRSLVDDLYQDASRVYVVHYSCESFYEGSTGASKRVTSIAVRNLKSAQTKSWSLHKSAELKGSLDTMSDELDSHERSMLDGYFAFLEQHKDCRFLHWNMRDEHFGFFALEHRYRVLGGNPFELQDDKKVDLARVLVSLYGKSYAPHVDSKGRKGRIMSLTELNSVSDVDALTGEQEAEAFVNGDYLKMHRSTLRKLDMFANFFERTHEKRLKTDASWADKFGVRPVAVLEVIKGHPLFTAFTVIAIALGAIAKYTEFFNQVFSP</sequence>
<dbReference type="Proteomes" id="UP000283260">
    <property type="component" value="Unassembled WGS sequence"/>
</dbReference>
<proteinExistence type="predicted"/>
<name>A0A423J003_9PSED</name>
<evidence type="ECO:0000313" key="1">
    <source>
        <dbReference type="EMBL" id="RON31038.1"/>
    </source>
</evidence>
<dbReference type="EMBL" id="MOBL01000020">
    <property type="protein sequence ID" value="RON31038.1"/>
    <property type="molecule type" value="Genomic_DNA"/>
</dbReference>
<dbReference type="AlphaFoldDB" id="A0A423J003"/>
<accession>A0A423J003</accession>
<organism evidence="1 2">
    <name type="scientific">Pseudomonas frederiksbergensis</name>
    <dbReference type="NCBI Taxonomy" id="104087"/>
    <lineage>
        <taxon>Bacteria</taxon>
        <taxon>Pseudomonadati</taxon>
        <taxon>Pseudomonadota</taxon>
        <taxon>Gammaproteobacteria</taxon>
        <taxon>Pseudomonadales</taxon>
        <taxon>Pseudomonadaceae</taxon>
        <taxon>Pseudomonas</taxon>
    </lineage>
</organism>
<reference evidence="1 2" key="1">
    <citation type="submission" date="2016-10" db="EMBL/GenBank/DDBJ databases">
        <title>Comparative genome analysis of multiple Pseudomonas spp. focuses on biocontrol and plant growth promoting traits.</title>
        <authorList>
            <person name="Tao X.-Y."/>
            <person name="Taylor C.G."/>
        </authorList>
    </citation>
    <scope>NUCLEOTIDE SEQUENCE [LARGE SCALE GENOMIC DNA]</scope>
    <source>
        <strain evidence="1 2">94G2</strain>
    </source>
</reference>
<protein>
    <submittedName>
        <fullName evidence="1">Uncharacterized protein</fullName>
    </submittedName>
</protein>
<gene>
    <name evidence="1" type="ORF">BK661_18200</name>
</gene>
<comment type="caution">
    <text evidence="1">The sequence shown here is derived from an EMBL/GenBank/DDBJ whole genome shotgun (WGS) entry which is preliminary data.</text>
</comment>
<evidence type="ECO:0000313" key="2">
    <source>
        <dbReference type="Proteomes" id="UP000283260"/>
    </source>
</evidence>